<protein>
    <submittedName>
        <fullName evidence="3">Uncharacterized protein</fullName>
    </submittedName>
</protein>
<dbReference type="GeneID" id="34555831"/>
<feature type="region of interest" description="Disordered" evidence="1">
    <location>
        <begin position="155"/>
        <end position="206"/>
    </location>
</feature>
<evidence type="ECO:0000313" key="4">
    <source>
        <dbReference type="Proteomes" id="UP000176998"/>
    </source>
</evidence>
<keyword evidence="4" id="KW-1185">Reference proteome</keyword>
<gene>
    <name evidence="3" type="ORF">CORC01_02671</name>
</gene>
<reference evidence="3 4" key="1">
    <citation type="submission" date="2016-09" db="EMBL/GenBank/DDBJ databases">
        <authorList>
            <person name="Capua I."/>
            <person name="De Benedictis P."/>
            <person name="Joannis T."/>
            <person name="Lombin L.H."/>
            <person name="Cattoli G."/>
        </authorList>
    </citation>
    <scope>NUCLEOTIDE SEQUENCE [LARGE SCALE GENOMIC DNA]</scope>
    <source>
        <strain evidence="3 4">IMI 309357</strain>
    </source>
</reference>
<dbReference type="AlphaFoldDB" id="A0A1G4BKX3"/>
<feature type="transmembrane region" description="Helical" evidence="2">
    <location>
        <begin position="127"/>
        <end position="147"/>
    </location>
</feature>
<feature type="compositionally biased region" description="Low complexity" evidence="1">
    <location>
        <begin position="182"/>
        <end position="204"/>
    </location>
</feature>
<dbReference type="OrthoDB" id="4845713at2759"/>
<evidence type="ECO:0000313" key="3">
    <source>
        <dbReference type="EMBL" id="OHF02092.1"/>
    </source>
</evidence>
<name>A0A1G4BKX3_9PEZI</name>
<evidence type="ECO:0000256" key="2">
    <source>
        <dbReference type="SAM" id="Phobius"/>
    </source>
</evidence>
<feature type="transmembrane region" description="Helical" evidence="2">
    <location>
        <begin position="58"/>
        <end position="77"/>
    </location>
</feature>
<sequence length="404" mass="43372">MFDGTKGCSSIDHAGSLVTLCNTESYQSICVDDHNGNINCNMTMGSTTCIDGDLPHFFLSYGSIAWLSNIIGFYTWLCIMSGNTPLNPNRKLKHKTLVCLGSLAYAIFLVANAVTKVPKMKNGNLKLIATGHVVITVIAQGAVLCLMKRNAIDDTEDRKNKEEGQADKDELIATVPTAAKDSAAPRPSAESAPSTTSTSTAVPTQEKTGFLKSFTSKITGVQTTKEVSATGDTGTDTPEKENTAAEGLASMVTGLEPLSLGHQIMLIGAVRIVQRIFVDRTNNETKQQRETWDSSILFNVVYGLILIINVVGILKYLSQSSTKSQDEENVNSQEREKRRAAEAKKARATAFFAAGMLAGLASDWCQSLVPPAVAMDNHGLGHLGKISNLSLVVLISSKLFVFAC</sequence>
<proteinExistence type="predicted"/>
<comment type="caution">
    <text evidence="3">The sequence shown here is derived from an EMBL/GenBank/DDBJ whole genome shotgun (WGS) entry which is preliminary data.</text>
</comment>
<dbReference type="EMBL" id="MJBS01000015">
    <property type="protein sequence ID" value="OHF02092.1"/>
    <property type="molecule type" value="Genomic_DNA"/>
</dbReference>
<accession>A0A1G4BKX3</accession>
<feature type="compositionally biased region" description="Basic and acidic residues" evidence="1">
    <location>
        <begin position="155"/>
        <end position="171"/>
    </location>
</feature>
<evidence type="ECO:0000256" key="1">
    <source>
        <dbReference type="SAM" id="MobiDB-lite"/>
    </source>
</evidence>
<feature type="transmembrane region" description="Helical" evidence="2">
    <location>
        <begin position="296"/>
        <end position="317"/>
    </location>
</feature>
<feature type="transmembrane region" description="Helical" evidence="2">
    <location>
        <begin position="97"/>
        <end position="115"/>
    </location>
</feature>
<keyword evidence="2" id="KW-0472">Membrane</keyword>
<keyword evidence="2" id="KW-1133">Transmembrane helix</keyword>
<dbReference type="Proteomes" id="UP000176998">
    <property type="component" value="Unassembled WGS sequence"/>
</dbReference>
<dbReference type="RefSeq" id="XP_022479234.1">
    <property type="nucleotide sequence ID" value="XM_022614321.1"/>
</dbReference>
<organism evidence="3 4">
    <name type="scientific">Colletotrichum orchidophilum</name>
    <dbReference type="NCBI Taxonomy" id="1209926"/>
    <lineage>
        <taxon>Eukaryota</taxon>
        <taxon>Fungi</taxon>
        <taxon>Dikarya</taxon>
        <taxon>Ascomycota</taxon>
        <taxon>Pezizomycotina</taxon>
        <taxon>Sordariomycetes</taxon>
        <taxon>Hypocreomycetidae</taxon>
        <taxon>Glomerellales</taxon>
        <taxon>Glomerellaceae</taxon>
        <taxon>Colletotrichum</taxon>
    </lineage>
</organism>
<keyword evidence="2" id="KW-0812">Transmembrane</keyword>